<dbReference type="PANTHER" id="PTHR34216:SF3">
    <property type="entry name" value="POLY-BETA-1,6-N-ACETYL-D-GLUCOSAMINE N-DEACETYLASE"/>
    <property type="match status" value="1"/>
</dbReference>
<comment type="subcellular location">
    <subcellularLocation>
        <location evidence="1">Secreted</location>
    </subcellularLocation>
</comment>
<evidence type="ECO:0000313" key="4">
    <source>
        <dbReference type="EMBL" id="SHE65517.1"/>
    </source>
</evidence>
<dbReference type="RefSeq" id="WP_072935002.1">
    <property type="nucleotide sequence ID" value="NZ_FQUG01000003.1"/>
</dbReference>
<dbReference type="PROSITE" id="PS51677">
    <property type="entry name" value="NODB"/>
    <property type="match status" value="1"/>
</dbReference>
<evidence type="ECO:0000256" key="2">
    <source>
        <dbReference type="ARBA" id="ARBA00022729"/>
    </source>
</evidence>
<dbReference type="STRING" id="1123243.SAMN02745190_00928"/>
<dbReference type="Gene3D" id="3.20.20.370">
    <property type="entry name" value="Glycoside hydrolase/deacetylase"/>
    <property type="match status" value="1"/>
</dbReference>
<dbReference type="CDD" id="cd10918">
    <property type="entry name" value="CE4_NodB_like_5s_6s"/>
    <property type="match status" value="1"/>
</dbReference>
<reference evidence="4 5" key="1">
    <citation type="submission" date="2016-11" db="EMBL/GenBank/DDBJ databases">
        <authorList>
            <person name="Jaros S."/>
            <person name="Januszkiewicz K."/>
            <person name="Wedrychowicz H."/>
        </authorList>
    </citation>
    <scope>NUCLEOTIDE SEQUENCE [LARGE SCALE GENOMIC DNA]</scope>
    <source>
        <strain evidence="4 5">DSM 10502</strain>
    </source>
</reference>
<sequence>MKFLYRFIAVLLVFLALTAYALLSEPSGIPVLNYHQINDKDENALTVSSSQFAAQMDYLKKEGYHTITADELADALEKGTALPEKPVLITFDDGYVDNYTVAYPILKERGMHGIIFLISDYVGRYPNYLTWPQIKEMQENNIEFGSHTLSHAVLTELQSEEEIENQLKNSKLAIEWHLGRPVNFLAYPCGYITDSIQSMVKNNGYRAAFTVDLGRTHTGDNMYELHRVPIFGGNTHTLFRFKARLRVPRLAAFLENCQNKLAKNGFVSIANLFPTI</sequence>
<dbReference type="SUPFAM" id="SSF88713">
    <property type="entry name" value="Glycoside hydrolase/deacetylase"/>
    <property type="match status" value="1"/>
</dbReference>
<organism evidence="4 5">
    <name type="scientific">Schwartzia succinivorans DSM 10502</name>
    <dbReference type="NCBI Taxonomy" id="1123243"/>
    <lineage>
        <taxon>Bacteria</taxon>
        <taxon>Bacillati</taxon>
        <taxon>Bacillota</taxon>
        <taxon>Negativicutes</taxon>
        <taxon>Selenomonadales</taxon>
        <taxon>Selenomonadaceae</taxon>
        <taxon>Schwartzia</taxon>
    </lineage>
</organism>
<proteinExistence type="predicted"/>
<gene>
    <name evidence="4" type="ORF">SAMN02745190_00928</name>
</gene>
<evidence type="ECO:0000313" key="5">
    <source>
        <dbReference type="Proteomes" id="UP000184404"/>
    </source>
</evidence>
<keyword evidence="5" id="KW-1185">Reference proteome</keyword>
<dbReference type="GO" id="GO:0005975">
    <property type="term" value="P:carbohydrate metabolic process"/>
    <property type="evidence" value="ECO:0007669"/>
    <property type="project" value="InterPro"/>
</dbReference>
<dbReference type="InterPro" id="IPR051398">
    <property type="entry name" value="Polysacch_Deacetylase"/>
</dbReference>
<dbReference type="PANTHER" id="PTHR34216">
    <property type="match status" value="1"/>
</dbReference>
<dbReference type="EMBL" id="FQUG01000003">
    <property type="protein sequence ID" value="SHE65517.1"/>
    <property type="molecule type" value="Genomic_DNA"/>
</dbReference>
<dbReference type="GO" id="GO:0016810">
    <property type="term" value="F:hydrolase activity, acting on carbon-nitrogen (but not peptide) bonds"/>
    <property type="evidence" value="ECO:0007669"/>
    <property type="project" value="InterPro"/>
</dbReference>
<dbReference type="Proteomes" id="UP000184404">
    <property type="component" value="Unassembled WGS sequence"/>
</dbReference>
<dbReference type="GO" id="GO:0005576">
    <property type="term" value="C:extracellular region"/>
    <property type="evidence" value="ECO:0007669"/>
    <property type="project" value="UniProtKB-SubCell"/>
</dbReference>
<protein>
    <submittedName>
        <fullName evidence="4">Peptidoglycan/xylan/chitin deacetylase, PgdA/CDA1 family</fullName>
    </submittedName>
</protein>
<accession>A0A1M4V9E9</accession>
<dbReference type="InterPro" id="IPR011330">
    <property type="entry name" value="Glyco_hydro/deAcase_b/a-brl"/>
</dbReference>
<keyword evidence="2" id="KW-0732">Signal</keyword>
<evidence type="ECO:0000259" key="3">
    <source>
        <dbReference type="PROSITE" id="PS51677"/>
    </source>
</evidence>
<name>A0A1M4V9E9_9FIRM</name>
<dbReference type="Pfam" id="PF01522">
    <property type="entry name" value="Polysacc_deac_1"/>
    <property type="match status" value="1"/>
</dbReference>
<feature type="domain" description="NodB homology" evidence="3">
    <location>
        <begin position="85"/>
        <end position="276"/>
    </location>
</feature>
<evidence type="ECO:0000256" key="1">
    <source>
        <dbReference type="ARBA" id="ARBA00004613"/>
    </source>
</evidence>
<dbReference type="InterPro" id="IPR002509">
    <property type="entry name" value="NODB_dom"/>
</dbReference>
<dbReference type="AlphaFoldDB" id="A0A1M4V9E9"/>
<dbReference type="OrthoDB" id="9778320at2"/>